<keyword evidence="4" id="KW-1133">Transmembrane helix</keyword>
<feature type="domain" description="Ketoreductase" evidence="5">
    <location>
        <begin position="8"/>
        <end position="182"/>
    </location>
</feature>
<feature type="transmembrane region" description="Helical" evidence="4">
    <location>
        <begin position="307"/>
        <end position="325"/>
    </location>
</feature>
<keyword evidence="4" id="KW-0812">Transmembrane</keyword>
<evidence type="ECO:0000256" key="3">
    <source>
        <dbReference type="RuleBase" id="RU000363"/>
    </source>
</evidence>
<dbReference type="PRINTS" id="PR00081">
    <property type="entry name" value="GDHRDH"/>
</dbReference>
<dbReference type="SUPFAM" id="SSF51735">
    <property type="entry name" value="NAD(P)-binding Rossmann-fold domains"/>
    <property type="match status" value="1"/>
</dbReference>
<dbReference type="PANTHER" id="PTHR44196:SF1">
    <property type="entry name" value="DEHYDROGENASE_REDUCTASE SDR FAMILY MEMBER 7B"/>
    <property type="match status" value="1"/>
</dbReference>
<dbReference type="Pfam" id="PF00106">
    <property type="entry name" value="adh_short"/>
    <property type="match status" value="1"/>
</dbReference>
<dbReference type="InterPro" id="IPR020904">
    <property type="entry name" value="Sc_DH/Rdtase_CS"/>
</dbReference>
<dbReference type="GO" id="GO:0016020">
    <property type="term" value="C:membrane"/>
    <property type="evidence" value="ECO:0007669"/>
    <property type="project" value="TreeGrafter"/>
</dbReference>
<dbReference type="InterPro" id="IPR002347">
    <property type="entry name" value="SDR_fam"/>
</dbReference>
<name>A0A6J4HQA5_9CHLR</name>
<dbReference type="EMBL" id="CADCTC010000063">
    <property type="protein sequence ID" value="CAA9230499.1"/>
    <property type="molecule type" value="Genomic_DNA"/>
</dbReference>
<evidence type="ECO:0000256" key="2">
    <source>
        <dbReference type="ARBA" id="ARBA00023002"/>
    </source>
</evidence>
<dbReference type="PRINTS" id="PR00080">
    <property type="entry name" value="SDRFAMILY"/>
</dbReference>
<dbReference type="PANTHER" id="PTHR44196">
    <property type="entry name" value="DEHYDROGENASE/REDUCTASE SDR FAMILY MEMBER 7B"/>
    <property type="match status" value="1"/>
</dbReference>
<dbReference type="AlphaFoldDB" id="A0A6J4HQA5"/>
<evidence type="ECO:0000259" key="5">
    <source>
        <dbReference type="SMART" id="SM00822"/>
    </source>
</evidence>
<comment type="similarity">
    <text evidence="1 3">Belongs to the short-chain dehydrogenases/reductases (SDR) family.</text>
</comment>
<dbReference type="PROSITE" id="PS00061">
    <property type="entry name" value="ADH_SHORT"/>
    <property type="match status" value="1"/>
</dbReference>
<dbReference type="NCBIfam" id="NF005495">
    <property type="entry name" value="PRK07109.1"/>
    <property type="match status" value="1"/>
</dbReference>
<dbReference type="SMART" id="SM00822">
    <property type="entry name" value="PKS_KR"/>
    <property type="match status" value="1"/>
</dbReference>
<gene>
    <name evidence="6" type="ORF">AVDCRST_MAG77-1181</name>
</gene>
<keyword evidence="4" id="KW-0472">Membrane</keyword>
<reference evidence="6" key="1">
    <citation type="submission" date="2020-02" db="EMBL/GenBank/DDBJ databases">
        <authorList>
            <person name="Meier V. D."/>
        </authorList>
    </citation>
    <scope>NUCLEOTIDE SEQUENCE</scope>
    <source>
        <strain evidence="6">AVDCRST_MAG77</strain>
    </source>
</reference>
<dbReference type="GO" id="GO:0004316">
    <property type="term" value="F:3-oxoacyl-[acyl-carrier-protein] reductase (NADPH) activity"/>
    <property type="evidence" value="ECO:0007669"/>
    <property type="project" value="UniProtKB-EC"/>
</dbReference>
<keyword evidence="2 6" id="KW-0560">Oxidoreductase</keyword>
<proteinExistence type="inferred from homology"/>
<dbReference type="EC" id="1.1.1.100" evidence="6"/>
<evidence type="ECO:0000256" key="4">
    <source>
        <dbReference type="SAM" id="Phobius"/>
    </source>
</evidence>
<dbReference type="Gene3D" id="3.40.50.720">
    <property type="entry name" value="NAD(P)-binding Rossmann-like Domain"/>
    <property type="match status" value="1"/>
</dbReference>
<accession>A0A6J4HQA5</accession>
<dbReference type="InterPro" id="IPR036291">
    <property type="entry name" value="NAD(P)-bd_dom_sf"/>
</dbReference>
<evidence type="ECO:0000256" key="1">
    <source>
        <dbReference type="ARBA" id="ARBA00006484"/>
    </source>
</evidence>
<dbReference type="InterPro" id="IPR057326">
    <property type="entry name" value="KR_dom"/>
</dbReference>
<sequence>MGLHVRDAVVVVTGASSGIGRATALELATRGANVVVTARREEPLRELVDECRRLGAEARAVPADTTDPAAMEAVAREAVEAFDGLDAWVNDAAVLLVARFEDSPPDAYRQVMETNFFGYVHGARAALPHFRRRGRGVLVNVSSVHGVGGAAYASAYSASKFAVRGWAESLRQELRDTGIDVCTVLPASIDTPIFQHAGNYMGRALKPLNPTYDPDQVARAIVGCIERPKREVFVGGAGRMLAMLHAVSPALYERVMARQIELDEFQDVPEAPSNGNILQPMPLGTEPTGGWKERAPARLGSGMARKGAAAAALAAPAAAGLTWYWRNRRAA</sequence>
<evidence type="ECO:0000313" key="6">
    <source>
        <dbReference type="EMBL" id="CAA9230499.1"/>
    </source>
</evidence>
<organism evidence="6">
    <name type="scientific">uncultured Chloroflexota bacterium</name>
    <dbReference type="NCBI Taxonomy" id="166587"/>
    <lineage>
        <taxon>Bacteria</taxon>
        <taxon>Bacillati</taxon>
        <taxon>Chloroflexota</taxon>
        <taxon>environmental samples</taxon>
    </lineage>
</organism>
<protein>
    <submittedName>
        <fullName evidence="6">3-oxoacyl-[acyl-carrier protein] reductase</fullName>
        <ecNumber evidence="6">1.1.1.100</ecNumber>
    </submittedName>
</protein>